<dbReference type="GO" id="GO:0004623">
    <property type="term" value="F:phospholipase A2 activity"/>
    <property type="evidence" value="ECO:0007669"/>
    <property type="project" value="UniProtKB-EC"/>
</dbReference>
<comment type="cofactor">
    <cofactor evidence="20">
        <name>Ca(2+)</name>
        <dbReference type="ChEBI" id="CHEBI:29108"/>
    </cofactor>
    <text evidence="20">Binds 1 Ca(2+) ion per monomer. In the dimeric form the Ca(2+) is bound by different amino acids with binding of each Ca(2+) shared with ligands coming from each monomer. The Ca(2+) ion may have a role in catalysis.</text>
</comment>
<evidence type="ECO:0000256" key="17">
    <source>
        <dbReference type="ARBA" id="ARBA00023237"/>
    </source>
</evidence>
<evidence type="ECO:0000313" key="22">
    <source>
        <dbReference type="Proteomes" id="UP000317839"/>
    </source>
</evidence>
<evidence type="ECO:0000256" key="11">
    <source>
        <dbReference type="ARBA" id="ARBA00022729"/>
    </source>
</evidence>
<feature type="chain" id="PRO_5022259033" description="Phospholipase A1" evidence="20">
    <location>
        <begin position="23"/>
        <end position="341"/>
    </location>
</feature>
<keyword evidence="17 20" id="KW-0998">Cell outer membrane</keyword>
<evidence type="ECO:0000256" key="16">
    <source>
        <dbReference type="ARBA" id="ARBA00023136"/>
    </source>
</evidence>
<evidence type="ECO:0000256" key="10">
    <source>
        <dbReference type="ARBA" id="ARBA00022723"/>
    </source>
</evidence>
<evidence type="ECO:0000256" key="6">
    <source>
        <dbReference type="ARBA" id="ARBA00013278"/>
    </source>
</evidence>
<evidence type="ECO:0000256" key="20">
    <source>
        <dbReference type="RuleBase" id="RU366027"/>
    </source>
</evidence>
<evidence type="ECO:0000256" key="14">
    <source>
        <dbReference type="ARBA" id="ARBA00022963"/>
    </source>
</evidence>
<feature type="binding site" description="in dimeric form" evidence="19">
    <location>
        <position position="255"/>
    </location>
    <ligand>
        <name>Ca(2+)</name>
        <dbReference type="ChEBI" id="CHEBI:29108"/>
        <label>1</label>
    </ligand>
</feature>
<feature type="binding site" description="in dimeric form" evidence="19">
    <location>
        <position position="167"/>
    </location>
    <ligand>
        <name>Ca(2+)</name>
        <dbReference type="ChEBI" id="CHEBI:29108"/>
        <label>2</label>
    </ligand>
</feature>
<evidence type="ECO:0000256" key="9">
    <source>
        <dbReference type="ARBA" id="ARBA00022692"/>
    </source>
</evidence>
<feature type="active site" description="Proton acceptor" evidence="18">
    <location>
        <position position="203"/>
    </location>
</feature>
<dbReference type="GO" id="GO:0008970">
    <property type="term" value="F:phospholipase A1 activity"/>
    <property type="evidence" value="ECO:0007669"/>
    <property type="project" value="UniProtKB-EC"/>
</dbReference>
<dbReference type="PANTHER" id="PTHR40457">
    <property type="entry name" value="PHOSPHOLIPASE A1"/>
    <property type="match status" value="1"/>
</dbReference>
<keyword evidence="22" id="KW-1185">Reference proteome</keyword>
<evidence type="ECO:0000256" key="2">
    <source>
        <dbReference type="ARBA" id="ARBA00001604"/>
    </source>
</evidence>
<dbReference type="OrthoDB" id="188433at2"/>
<dbReference type="AlphaFoldDB" id="A0A545TEB2"/>
<sequence>MRRLHLMYAIAILASFAPQLNAEIENLADDPRFEVCYLEAFKQQNKNKTLEQVKAECIQKIAEDNGGTIEKLSPLEKRINEELKNVYNPNVITPHKRNYLLPISYLNQPNQAPYENTNYAGLLDNWEAKFQLSFKAPLAQSLIKDKDVLFFGFTIESYWQAYNTDISSPFRETNYTPEIFYGFVNDFTIGEWTNRVNVIGIEHQSNGQSQPQSRSWNRIYAHFVWENDRWIVGFKPWYRLPEDDKLDPNDPDGDDNPDIDKFLGHFEFTSTYKWDDQTFGVMFRNNLRSDNKGAIQLDWTFPMGSRFKGYVQYFNGYGESLIDYNESVQRFGIGVLLSDFF</sequence>
<feature type="active site" description="Nucleophile" evidence="18">
    <location>
        <position position="205"/>
    </location>
</feature>
<dbReference type="InterPro" id="IPR003187">
    <property type="entry name" value="PLipase_A1"/>
</dbReference>
<keyword evidence="12 20" id="KW-0378">Hydrolase</keyword>
<protein>
    <recommendedName>
        <fullName evidence="7 20">Phospholipase A1</fullName>
        <ecNumber evidence="5 20">3.1.1.32</ecNumber>
        <ecNumber evidence="6 20">3.1.1.4</ecNumber>
    </recommendedName>
    <alternativeName>
        <fullName evidence="20">Phosphatidylcholine 1-acylhydrolase</fullName>
    </alternativeName>
</protein>
<dbReference type="Proteomes" id="UP000317839">
    <property type="component" value="Unassembled WGS sequence"/>
</dbReference>
<dbReference type="PANTHER" id="PTHR40457:SF1">
    <property type="entry name" value="PHOSPHOLIPASE A1"/>
    <property type="match status" value="1"/>
</dbReference>
<dbReference type="Gene3D" id="2.40.230.10">
    <property type="entry name" value="Phospholipase A1"/>
    <property type="match status" value="1"/>
</dbReference>
<comment type="subcellular location">
    <subcellularLocation>
        <location evidence="20">Cell outer membrane</location>
        <topology evidence="20">Multi-pass membrane protein</topology>
    </subcellularLocation>
    <text evidence="20">One of the very few enzymes located there.</text>
</comment>
<dbReference type="EMBL" id="VIKR01000002">
    <property type="protein sequence ID" value="TQV75540.1"/>
    <property type="molecule type" value="Genomic_DNA"/>
</dbReference>
<evidence type="ECO:0000256" key="8">
    <source>
        <dbReference type="ARBA" id="ARBA00022452"/>
    </source>
</evidence>
<comment type="caution">
    <text evidence="21">The sequence shown here is derived from an EMBL/GenBank/DDBJ whole genome shotgun (WGS) entry which is preliminary data.</text>
</comment>
<evidence type="ECO:0000256" key="19">
    <source>
        <dbReference type="PIRSR" id="PIRSR603187-2"/>
    </source>
</evidence>
<keyword evidence="13 19" id="KW-0106">Calcium</keyword>
<dbReference type="GO" id="GO:0016042">
    <property type="term" value="P:lipid catabolic process"/>
    <property type="evidence" value="ECO:0007669"/>
    <property type="project" value="UniProtKB-KW"/>
</dbReference>
<dbReference type="RefSeq" id="WP_142942154.1">
    <property type="nucleotide sequence ID" value="NZ_VIKR01000002.1"/>
</dbReference>
<evidence type="ECO:0000256" key="15">
    <source>
        <dbReference type="ARBA" id="ARBA00023098"/>
    </source>
</evidence>
<keyword evidence="11 20" id="KW-0732">Signal</keyword>
<dbReference type="EC" id="3.1.1.4" evidence="6 20"/>
<dbReference type="EC" id="3.1.1.32" evidence="5 20"/>
<comment type="subunit">
    <text evidence="4 20">Homodimer; dimerization is reversible, and the dimeric form is the active one.</text>
</comment>
<dbReference type="GO" id="GO:0005509">
    <property type="term" value="F:calcium ion binding"/>
    <property type="evidence" value="ECO:0007669"/>
    <property type="project" value="TreeGrafter"/>
</dbReference>
<comment type="catalytic activity">
    <reaction evidence="2 20">
        <text>a 1,2-diacyl-sn-glycero-3-phosphocholine + H2O = a 1-acyl-sn-glycero-3-phosphocholine + a fatty acid + H(+)</text>
        <dbReference type="Rhea" id="RHEA:15801"/>
        <dbReference type="ChEBI" id="CHEBI:15377"/>
        <dbReference type="ChEBI" id="CHEBI:15378"/>
        <dbReference type="ChEBI" id="CHEBI:28868"/>
        <dbReference type="ChEBI" id="CHEBI:57643"/>
        <dbReference type="ChEBI" id="CHEBI:58168"/>
        <dbReference type="EC" id="3.1.1.4"/>
    </reaction>
</comment>
<feature type="signal peptide" evidence="20">
    <location>
        <begin position="1"/>
        <end position="22"/>
    </location>
</feature>
<keyword evidence="9" id="KW-0812">Transmembrane</keyword>
<evidence type="ECO:0000256" key="18">
    <source>
        <dbReference type="PIRSR" id="PIRSR603187-1"/>
    </source>
</evidence>
<comment type="catalytic activity">
    <reaction evidence="1 20">
        <text>a 1,2-diacyl-sn-glycero-3-phosphocholine + H2O = a 2-acyl-sn-glycero-3-phosphocholine + a fatty acid + H(+)</text>
        <dbReference type="Rhea" id="RHEA:18689"/>
        <dbReference type="ChEBI" id="CHEBI:15377"/>
        <dbReference type="ChEBI" id="CHEBI:15378"/>
        <dbReference type="ChEBI" id="CHEBI:28868"/>
        <dbReference type="ChEBI" id="CHEBI:57643"/>
        <dbReference type="ChEBI" id="CHEBI:57875"/>
        <dbReference type="EC" id="3.1.1.32"/>
    </reaction>
</comment>
<dbReference type="Pfam" id="PF02253">
    <property type="entry name" value="PLA1"/>
    <property type="match status" value="1"/>
</dbReference>
<reference evidence="21 22" key="1">
    <citation type="submission" date="2019-06" db="EMBL/GenBank/DDBJ databases">
        <title>Draft genome of Aliikangiella marina GYP-15.</title>
        <authorList>
            <person name="Wang G."/>
        </authorList>
    </citation>
    <scope>NUCLEOTIDE SEQUENCE [LARGE SCALE GENOMIC DNA]</scope>
    <source>
        <strain evidence="21 22">GYP-15</strain>
    </source>
</reference>
<keyword evidence="14 20" id="KW-0442">Lipid degradation</keyword>
<evidence type="ECO:0000256" key="13">
    <source>
        <dbReference type="ARBA" id="ARBA00022837"/>
    </source>
</evidence>
<dbReference type="GO" id="GO:0009279">
    <property type="term" value="C:cell outer membrane"/>
    <property type="evidence" value="ECO:0007669"/>
    <property type="project" value="UniProtKB-SubCell"/>
</dbReference>
<keyword evidence="16" id="KW-0472">Membrane</keyword>
<keyword evidence="8" id="KW-1134">Transmembrane beta strand</keyword>
<evidence type="ECO:0000313" key="21">
    <source>
        <dbReference type="EMBL" id="TQV75540.1"/>
    </source>
</evidence>
<evidence type="ECO:0000256" key="7">
    <source>
        <dbReference type="ARBA" id="ARBA00021726"/>
    </source>
</evidence>
<keyword evidence="10 19" id="KW-0479">Metal-binding</keyword>
<accession>A0A545TEB2</accession>
<organism evidence="21 22">
    <name type="scientific">Aliikangiella marina</name>
    <dbReference type="NCBI Taxonomy" id="1712262"/>
    <lineage>
        <taxon>Bacteria</taxon>
        <taxon>Pseudomonadati</taxon>
        <taxon>Pseudomonadota</taxon>
        <taxon>Gammaproteobacteria</taxon>
        <taxon>Oceanospirillales</taxon>
        <taxon>Pleioneaceae</taxon>
        <taxon>Aliikangiella</taxon>
    </lineage>
</organism>
<comment type="similarity">
    <text evidence="3 20">Belongs to the phospholipase A1 family.</text>
</comment>
<gene>
    <name evidence="21" type="ORF">FLL45_11535</name>
</gene>
<dbReference type="CDD" id="cd00541">
    <property type="entry name" value="OMPLA"/>
    <property type="match status" value="1"/>
</dbReference>
<dbReference type="InterPro" id="IPR036541">
    <property type="entry name" value="PLipase_A1_sf"/>
</dbReference>
<evidence type="ECO:0000256" key="4">
    <source>
        <dbReference type="ARBA" id="ARBA00011702"/>
    </source>
</evidence>
<evidence type="ECO:0000256" key="1">
    <source>
        <dbReference type="ARBA" id="ARBA00000111"/>
    </source>
</evidence>
<evidence type="ECO:0000256" key="12">
    <source>
        <dbReference type="ARBA" id="ARBA00022801"/>
    </source>
</evidence>
<dbReference type="PRINTS" id="PR01486">
    <property type="entry name" value="PHPHLIPASEA1"/>
</dbReference>
<name>A0A545TEB2_9GAMM</name>
<comment type="function">
    <text evidence="20">Hydrolysis of phosphatidylcholine with phospholipase A2 (EC 3.1.1.4) and phospholipase A1 (EC 3.1.1.32) activities.</text>
</comment>
<keyword evidence="15 20" id="KW-0443">Lipid metabolism</keyword>
<evidence type="ECO:0000256" key="3">
    <source>
        <dbReference type="ARBA" id="ARBA00010525"/>
    </source>
</evidence>
<feature type="binding site" description="in dimeric form" evidence="19">
    <location>
        <position position="213"/>
    </location>
    <ligand>
        <name>Ca(2+)</name>
        <dbReference type="ChEBI" id="CHEBI:29108"/>
        <label>1</label>
    </ligand>
</feature>
<dbReference type="SUPFAM" id="SSF56931">
    <property type="entry name" value="Outer membrane phospholipase A (OMPLA)"/>
    <property type="match status" value="1"/>
</dbReference>
<evidence type="ECO:0000256" key="5">
    <source>
        <dbReference type="ARBA" id="ARBA00013179"/>
    </source>
</evidence>
<proteinExistence type="inferred from homology"/>